<dbReference type="Pfam" id="PF00400">
    <property type="entry name" value="WD40"/>
    <property type="match status" value="1"/>
</dbReference>
<evidence type="ECO:0000256" key="1">
    <source>
        <dbReference type="ARBA" id="ARBA00022574"/>
    </source>
</evidence>
<feature type="repeat" description="WD" evidence="3">
    <location>
        <begin position="34"/>
        <end position="66"/>
    </location>
</feature>
<accession>A0A7J8RM77</accession>
<dbReference type="AlphaFoldDB" id="A0A7J8RM77"/>
<dbReference type="SMART" id="SM00320">
    <property type="entry name" value="WD40"/>
    <property type="match status" value="1"/>
</dbReference>
<keyword evidence="5" id="KW-1185">Reference proteome</keyword>
<evidence type="ECO:0000313" key="5">
    <source>
        <dbReference type="Proteomes" id="UP000593561"/>
    </source>
</evidence>
<dbReference type="PANTHER" id="PTHR22838:SF0">
    <property type="entry name" value="WD REPEAT-CONTAINING PROTEIN 26"/>
    <property type="match status" value="1"/>
</dbReference>
<dbReference type="InterPro" id="IPR001680">
    <property type="entry name" value="WD40_rpt"/>
</dbReference>
<dbReference type="Gene3D" id="2.130.10.10">
    <property type="entry name" value="YVTN repeat-like/Quinoprotein amine dehydrogenase"/>
    <property type="match status" value="1"/>
</dbReference>
<dbReference type="SUPFAM" id="SSF50998">
    <property type="entry name" value="Quinoprotein alcohol dehydrogenase-like"/>
    <property type="match status" value="1"/>
</dbReference>
<dbReference type="PANTHER" id="PTHR22838">
    <property type="entry name" value="WD REPEAT PROTEIN 26-RELATED"/>
    <property type="match status" value="1"/>
</dbReference>
<dbReference type="PROSITE" id="PS50082">
    <property type="entry name" value="WD_REPEATS_2"/>
    <property type="match status" value="1"/>
</dbReference>
<keyword evidence="2" id="KW-0677">Repeat</keyword>
<name>A0A7J8RM77_GOSDV</name>
<protein>
    <submittedName>
        <fullName evidence="4">Uncharacterized protein</fullName>
    </submittedName>
</protein>
<dbReference type="EMBL" id="JABFAC010000006">
    <property type="protein sequence ID" value="MBA0614466.1"/>
    <property type="molecule type" value="Genomic_DNA"/>
</dbReference>
<reference evidence="4 5" key="1">
    <citation type="journal article" date="2019" name="Genome Biol. Evol.">
        <title>Insights into the evolution of the New World diploid cottons (Gossypium, subgenus Houzingenia) based on genome sequencing.</title>
        <authorList>
            <person name="Grover C.E."/>
            <person name="Arick M.A. 2nd"/>
            <person name="Thrash A."/>
            <person name="Conover J.L."/>
            <person name="Sanders W.S."/>
            <person name="Peterson D.G."/>
            <person name="Frelichowski J.E."/>
            <person name="Scheffler J.A."/>
            <person name="Scheffler B.E."/>
            <person name="Wendel J.F."/>
        </authorList>
    </citation>
    <scope>NUCLEOTIDE SEQUENCE [LARGE SCALE GENOMIC DNA]</scope>
    <source>
        <strain evidence="4">27</strain>
        <tissue evidence="4">Leaf</tissue>
    </source>
</reference>
<evidence type="ECO:0000256" key="3">
    <source>
        <dbReference type="PROSITE-ProRule" id="PRU00221"/>
    </source>
</evidence>
<comment type="caution">
    <text evidence="4">The sequence shown here is derived from an EMBL/GenBank/DDBJ whole genome shotgun (WGS) entry which is preliminary data.</text>
</comment>
<dbReference type="InterPro" id="IPR011047">
    <property type="entry name" value="Quinoprotein_ADH-like_sf"/>
</dbReference>
<dbReference type="InterPro" id="IPR015943">
    <property type="entry name" value="WD40/YVTN_repeat-like_dom_sf"/>
</dbReference>
<keyword evidence="1 3" id="KW-0853">WD repeat</keyword>
<evidence type="ECO:0000256" key="2">
    <source>
        <dbReference type="ARBA" id="ARBA00022737"/>
    </source>
</evidence>
<dbReference type="Proteomes" id="UP000593561">
    <property type="component" value="Unassembled WGS sequence"/>
</dbReference>
<evidence type="ECO:0000313" key="4">
    <source>
        <dbReference type="EMBL" id="MBA0614466.1"/>
    </source>
</evidence>
<dbReference type="PROSITE" id="PS50294">
    <property type="entry name" value="WD_REPEATS_REGION"/>
    <property type="match status" value="1"/>
</dbReference>
<proteinExistence type="predicted"/>
<gene>
    <name evidence="4" type="ORF">Godav_014761</name>
</gene>
<organism evidence="4 5">
    <name type="scientific">Gossypium davidsonii</name>
    <name type="common">Davidson's cotton</name>
    <name type="synonym">Gossypium klotzschianum subsp. davidsonii</name>
    <dbReference type="NCBI Taxonomy" id="34287"/>
    <lineage>
        <taxon>Eukaryota</taxon>
        <taxon>Viridiplantae</taxon>
        <taxon>Streptophyta</taxon>
        <taxon>Embryophyta</taxon>
        <taxon>Tracheophyta</taxon>
        <taxon>Spermatophyta</taxon>
        <taxon>Magnoliopsida</taxon>
        <taxon>eudicotyledons</taxon>
        <taxon>Gunneridae</taxon>
        <taxon>Pentapetalae</taxon>
        <taxon>rosids</taxon>
        <taxon>malvids</taxon>
        <taxon>Malvales</taxon>
        <taxon>Malvaceae</taxon>
        <taxon>Malvoideae</taxon>
        <taxon>Gossypium</taxon>
    </lineage>
</organism>
<dbReference type="InterPro" id="IPR051350">
    <property type="entry name" value="WD_repeat-ST_regulator"/>
</dbReference>
<sequence>MTYDSFSFIWEKLASESDGDSKRKDIFLDSWKILQAHTDEVWFLQFSHNGKYLASSSNDQSAIIWE</sequence>
<feature type="non-terminal residue" evidence="4">
    <location>
        <position position="1"/>
    </location>
</feature>